<keyword evidence="3" id="KW-0813">Transport</keyword>
<feature type="transmembrane region" description="Helical" evidence="8">
    <location>
        <begin position="93"/>
        <end position="113"/>
    </location>
</feature>
<name>A0A2S5CGJ2_9GAMM</name>
<evidence type="ECO:0000256" key="5">
    <source>
        <dbReference type="ARBA" id="ARBA00022692"/>
    </source>
</evidence>
<keyword evidence="6 8" id="KW-1133">Transmembrane helix</keyword>
<dbReference type="InterPro" id="IPR038770">
    <property type="entry name" value="Na+/solute_symporter_sf"/>
</dbReference>
<dbReference type="RefSeq" id="WP_103975714.1">
    <property type="nucleotide sequence ID" value="NZ_JAGVVN010000001.1"/>
</dbReference>
<keyword evidence="7 8" id="KW-0472">Membrane</keyword>
<dbReference type="InterPro" id="IPR004776">
    <property type="entry name" value="Mem_transp_PIN-like"/>
</dbReference>
<feature type="transmembrane region" description="Helical" evidence="8">
    <location>
        <begin position="33"/>
        <end position="54"/>
    </location>
</feature>
<evidence type="ECO:0000256" key="4">
    <source>
        <dbReference type="ARBA" id="ARBA00022475"/>
    </source>
</evidence>
<evidence type="ECO:0000256" key="7">
    <source>
        <dbReference type="ARBA" id="ARBA00023136"/>
    </source>
</evidence>
<keyword evidence="5 8" id="KW-0812">Transmembrane</keyword>
<comment type="similarity">
    <text evidence="2">Belongs to the auxin efflux carrier (TC 2.A.69) family.</text>
</comment>
<dbReference type="Proteomes" id="UP000237423">
    <property type="component" value="Unassembled WGS sequence"/>
</dbReference>
<evidence type="ECO:0000256" key="2">
    <source>
        <dbReference type="ARBA" id="ARBA00010145"/>
    </source>
</evidence>
<feature type="transmembrane region" description="Helical" evidence="8">
    <location>
        <begin position="66"/>
        <end position="86"/>
    </location>
</feature>
<feature type="transmembrane region" description="Helical" evidence="8">
    <location>
        <begin position="157"/>
        <end position="177"/>
    </location>
</feature>
<protein>
    <submittedName>
        <fullName evidence="9">AEC family transporter</fullName>
    </submittedName>
</protein>
<evidence type="ECO:0000256" key="6">
    <source>
        <dbReference type="ARBA" id="ARBA00022989"/>
    </source>
</evidence>
<keyword evidence="4" id="KW-1003">Cell membrane</keyword>
<feature type="transmembrane region" description="Helical" evidence="8">
    <location>
        <begin position="279"/>
        <end position="298"/>
    </location>
</feature>
<comment type="caution">
    <text evidence="9">The sequence shown here is derived from an EMBL/GenBank/DDBJ whole genome shotgun (WGS) entry which is preliminary data.</text>
</comment>
<sequence length="305" mass="33588">MNSTLIQMTLLTACGVVWRLLQPAGLSAMQTRVVLTSVVYYLLMPAMILDVLWQTDMGIHSLQYTLLGWGSLSFAVVCAWLIGWLFRFDNKRLGTVILASAFPNVTYLGLPIIEQTFGPWARSVVIQMDVISAAPYLFTVGLLIARHYGDEEKPRSPWLALNAPPFWTAALAIALNMGGVPAPDWLVGALQKLSAAAAPLMIFSLGLALDWRTISWRNMPYMLPVLLIKMLAMPFGAWFLASHLALDAPHQAAAVLDLAMPSMLLGIVFCDRFRLDSPLYAMAVTVTTFASLLALPLWHGFLVHS</sequence>
<feature type="transmembrane region" description="Helical" evidence="8">
    <location>
        <begin position="125"/>
        <end position="145"/>
    </location>
</feature>
<evidence type="ECO:0000256" key="1">
    <source>
        <dbReference type="ARBA" id="ARBA00004651"/>
    </source>
</evidence>
<dbReference type="Gene3D" id="1.20.1530.20">
    <property type="match status" value="1"/>
</dbReference>
<reference evidence="9 10" key="1">
    <citation type="submission" date="2017-11" db="EMBL/GenBank/DDBJ databases">
        <title>Draft Genome Sequence of Methylobacter psychrotolerans Sph1T, an Obligate Methanotroph from Low-Temperature Environments.</title>
        <authorList>
            <person name="Oshkin I.Y."/>
            <person name="Miroshnikov K."/>
            <person name="Belova S.E."/>
            <person name="Korzhenkov A."/>
            <person name="Toshchakov S.V."/>
            <person name="Dedysh S.N."/>
        </authorList>
    </citation>
    <scope>NUCLEOTIDE SEQUENCE [LARGE SCALE GENOMIC DNA]</scope>
    <source>
        <strain evidence="9 10">Sph1</strain>
    </source>
</reference>
<dbReference type="Pfam" id="PF03547">
    <property type="entry name" value="Mem_trans"/>
    <property type="match status" value="1"/>
</dbReference>
<comment type="subcellular location">
    <subcellularLocation>
        <location evidence="1">Cell membrane</location>
        <topology evidence="1">Multi-pass membrane protein</topology>
    </subcellularLocation>
</comment>
<evidence type="ECO:0000313" key="9">
    <source>
        <dbReference type="EMBL" id="POZ49916.1"/>
    </source>
</evidence>
<evidence type="ECO:0000313" key="10">
    <source>
        <dbReference type="Proteomes" id="UP000237423"/>
    </source>
</evidence>
<organism evidence="9 10">
    <name type="scientific">Methylovulum psychrotolerans</name>
    <dbReference type="NCBI Taxonomy" id="1704499"/>
    <lineage>
        <taxon>Bacteria</taxon>
        <taxon>Pseudomonadati</taxon>
        <taxon>Pseudomonadota</taxon>
        <taxon>Gammaproteobacteria</taxon>
        <taxon>Methylococcales</taxon>
        <taxon>Methylococcaceae</taxon>
        <taxon>Methylovulum</taxon>
    </lineage>
</organism>
<evidence type="ECO:0000256" key="3">
    <source>
        <dbReference type="ARBA" id="ARBA00022448"/>
    </source>
</evidence>
<evidence type="ECO:0000256" key="8">
    <source>
        <dbReference type="SAM" id="Phobius"/>
    </source>
</evidence>
<gene>
    <name evidence="9" type="ORF">AADEFJLK_04275</name>
</gene>
<proteinExistence type="inferred from homology"/>
<dbReference type="PANTHER" id="PTHR36838">
    <property type="entry name" value="AUXIN EFFLUX CARRIER FAMILY PROTEIN"/>
    <property type="match status" value="1"/>
</dbReference>
<dbReference type="GO" id="GO:0055085">
    <property type="term" value="P:transmembrane transport"/>
    <property type="evidence" value="ECO:0007669"/>
    <property type="project" value="InterPro"/>
</dbReference>
<dbReference type="EMBL" id="PGFZ01000019">
    <property type="protein sequence ID" value="POZ49916.1"/>
    <property type="molecule type" value="Genomic_DNA"/>
</dbReference>
<feature type="transmembrane region" description="Helical" evidence="8">
    <location>
        <begin position="189"/>
        <end position="209"/>
    </location>
</feature>
<dbReference type="PANTHER" id="PTHR36838:SF3">
    <property type="entry name" value="TRANSPORTER AUXIN EFFLUX CARRIER EC FAMILY"/>
    <property type="match status" value="1"/>
</dbReference>
<feature type="transmembrane region" description="Helical" evidence="8">
    <location>
        <begin position="252"/>
        <end position="270"/>
    </location>
</feature>
<feature type="transmembrane region" description="Helical" evidence="8">
    <location>
        <begin position="6"/>
        <end position="21"/>
    </location>
</feature>
<dbReference type="GO" id="GO:0005886">
    <property type="term" value="C:plasma membrane"/>
    <property type="evidence" value="ECO:0007669"/>
    <property type="project" value="UniProtKB-SubCell"/>
</dbReference>
<accession>A0A2S5CGJ2</accession>
<dbReference type="AlphaFoldDB" id="A0A2S5CGJ2"/>
<feature type="transmembrane region" description="Helical" evidence="8">
    <location>
        <begin position="221"/>
        <end position="240"/>
    </location>
</feature>